<dbReference type="Proteomes" id="UP001262754">
    <property type="component" value="Unassembled WGS sequence"/>
</dbReference>
<dbReference type="EMBL" id="JAVDRL010000005">
    <property type="protein sequence ID" value="MDR6531043.1"/>
    <property type="molecule type" value="Genomic_DNA"/>
</dbReference>
<evidence type="ECO:0000313" key="3">
    <source>
        <dbReference type="Proteomes" id="UP001262754"/>
    </source>
</evidence>
<dbReference type="EC" id="3.5.1.4" evidence="2"/>
<dbReference type="GO" id="GO:0004040">
    <property type="term" value="F:amidase activity"/>
    <property type="evidence" value="ECO:0007669"/>
    <property type="project" value="UniProtKB-EC"/>
</dbReference>
<accession>A0ABU1MY60</accession>
<dbReference type="PANTHER" id="PTHR43372:SF4">
    <property type="entry name" value="FATTY-ACID AMIDE HYDROLASE 2"/>
    <property type="match status" value="1"/>
</dbReference>
<protein>
    <submittedName>
        <fullName evidence="2">Amidase</fullName>
        <ecNumber evidence="2">3.5.1.4</ecNumber>
    </submittedName>
</protein>
<keyword evidence="2" id="KW-0378">Hydrolase</keyword>
<dbReference type="InterPro" id="IPR036928">
    <property type="entry name" value="AS_sf"/>
</dbReference>
<dbReference type="Gene3D" id="3.90.1300.10">
    <property type="entry name" value="Amidase signature (AS) domain"/>
    <property type="match status" value="1"/>
</dbReference>
<sequence>MPQSNTTLATASATQLAAAVRARSVSALELADAAIARIEALDGPINAVVVRDFDRARDQARQVDQALADGADLPLAGVPMTVKECFNIAGLPTTFGLETARNYRPTEDAVAVRRLKAAGAVILGKTNVAAGLADYQVDNPIYGRTGNPHDLSRSPGGSSGGSAAALAAGMVPLELGGDAGGSIRIPAAFCGVYGHLSSFPLISLEGHGPPGGGIIVGRAWAAAGPMARTAADLDLALKVLSGPEGRDATAYRLTLPAPRHGRLADYRVFVLTQHPTAAVDDEIVAAIDGLAAVLEKAGASVSRHSALLPSLADSQALVEKFAWTYKTGMSPDAPEPRATIKDYHDCLVAQEVLRRAWDVFFRSFDVVIAPCYATAAFPPFPGSNPWPGANRTLRVNGAEVPFRPQTAWPLIAGMPHLPATAAPIGRTRDGLPIGAQFIGPFLEDLTTIAFAGQVSTALGITAEIAAVGVGEGVRFGEFA</sequence>
<dbReference type="SUPFAM" id="SSF75304">
    <property type="entry name" value="Amidase signature (AS) enzymes"/>
    <property type="match status" value="1"/>
</dbReference>
<dbReference type="Pfam" id="PF01425">
    <property type="entry name" value="Amidase"/>
    <property type="match status" value="2"/>
</dbReference>
<name>A0ABU1MY60_9CAUL</name>
<feature type="domain" description="Amidase" evidence="1">
    <location>
        <begin position="349"/>
        <end position="445"/>
    </location>
</feature>
<organism evidence="2 3">
    <name type="scientific">Caulobacter rhizosphaerae</name>
    <dbReference type="NCBI Taxonomy" id="2010972"/>
    <lineage>
        <taxon>Bacteria</taxon>
        <taxon>Pseudomonadati</taxon>
        <taxon>Pseudomonadota</taxon>
        <taxon>Alphaproteobacteria</taxon>
        <taxon>Caulobacterales</taxon>
        <taxon>Caulobacteraceae</taxon>
        <taxon>Caulobacter</taxon>
    </lineage>
</organism>
<dbReference type="PANTHER" id="PTHR43372">
    <property type="entry name" value="FATTY-ACID AMIDE HYDROLASE"/>
    <property type="match status" value="1"/>
</dbReference>
<gene>
    <name evidence="2" type="ORF">J2800_001785</name>
</gene>
<dbReference type="RefSeq" id="WP_310030835.1">
    <property type="nucleotide sequence ID" value="NZ_JAVDRL010000005.1"/>
</dbReference>
<dbReference type="InterPro" id="IPR023631">
    <property type="entry name" value="Amidase_dom"/>
</dbReference>
<feature type="domain" description="Amidase" evidence="1">
    <location>
        <begin position="30"/>
        <end position="305"/>
    </location>
</feature>
<dbReference type="InterPro" id="IPR052739">
    <property type="entry name" value="FAAH2"/>
</dbReference>
<reference evidence="2 3" key="1">
    <citation type="submission" date="2023-07" db="EMBL/GenBank/DDBJ databases">
        <title>Sorghum-associated microbial communities from plants grown in Nebraska, USA.</title>
        <authorList>
            <person name="Schachtman D."/>
        </authorList>
    </citation>
    <scope>NUCLEOTIDE SEQUENCE [LARGE SCALE GENOMIC DNA]</scope>
    <source>
        <strain evidence="2 3">DS2154</strain>
    </source>
</reference>
<proteinExistence type="predicted"/>
<keyword evidence="3" id="KW-1185">Reference proteome</keyword>
<evidence type="ECO:0000259" key="1">
    <source>
        <dbReference type="Pfam" id="PF01425"/>
    </source>
</evidence>
<comment type="caution">
    <text evidence="2">The sequence shown here is derived from an EMBL/GenBank/DDBJ whole genome shotgun (WGS) entry which is preliminary data.</text>
</comment>
<evidence type="ECO:0000313" key="2">
    <source>
        <dbReference type="EMBL" id="MDR6531043.1"/>
    </source>
</evidence>